<reference evidence="1" key="2">
    <citation type="journal article" date="2022" name="Microbiol. Resour. Announc.">
        <title>Metagenome Sequencing to Explore Phylogenomics of Terrestrial Cyanobacteria.</title>
        <authorList>
            <person name="Ward R.D."/>
            <person name="Stajich J.E."/>
            <person name="Johansen J.R."/>
            <person name="Huntemann M."/>
            <person name="Clum A."/>
            <person name="Foster B."/>
            <person name="Foster B."/>
            <person name="Roux S."/>
            <person name="Palaniappan K."/>
            <person name="Varghese N."/>
            <person name="Mukherjee S."/>
            <person name="Reddy T.B.K."/>
            <person name="Daum C."/>
            <person name="Copeland A."/>
            <person name="Chen I.A."/>
            <person name="Ivanova N.N."/>
            <person name="Kyrpides N.C."/>
            <person name="Shapiro N."/>
            <person name="Eloe-Fadrosh E.A."/>
            <person name="Pietrasiak N."/>
        </authorList>
    </citation>
    <scope>NUCLEOTIDE SEQUENCE</scope>
    <source>
        <strain evidence="1">UHER 2000/2452</strain>
    </source>
</reference>
<protein>
    <submittedName>
        <fullName evidence="1">Uncharacterized protein</fullName>
    </submittedName>
</protein>
<evidence type="ECO:0000313" key="2">
    <source>
        <dbReference type="Proteomes" id="UP000757435"/>
    </source>
</evidence>
<dbReference type="AlphaFoldDB" id="A0A951QIT5"/>
<dbReference type="EMBL" id="JAHHHD010000081">
    <property type="protein sequence ID" value="MBW4662521.1"/>
    <property type="molecule type" value="Genomic_DNA"/>
</dbReference>
<reference evidence="1" key="1">
    <citation type="submission" date="2021-05" db="EMBL/GenBank/DDBJ databases">
        <authorList>
            <person name="Pietrasiak N."/>
            <person name="Ward R."/>
            <person name="Stajich J.E."/>
            <person name="Kurbessoian T."/>
        </authorList>
    </citation>
    <scope>NUCLEOTIDE SEQUENCE</scope>
    <source>
        <strain evidence="1">UHER 2000/2452</strain>
    </source>
</reference>
<dbReference type="Proteomes" id="UP000757435">
    <property type="component" value="Unassembled WGS sequence"/>
</dbReference>
<gene>
    <name evidence="1" type="ORF">KME15_28075</name>
</gene>
<evidence type="ECO:0000313" key="1">
    <source>
        <dbReference type="EMBL" id="MBW4662521.1"/>
    </source>
</evidence>
<sequence length="78" mass="8384">MIPWLNAFLFSISKTRKLLLSALFIALLALSVQLNSGVRVLAQSAAKSDSFKPLTNIPAQAEQVETGIGSALKGRLEE</sequence>
<name>A0A951QIT5_9CYAN</name>
<accession>A0A951QIT5</accession>
<organism evidence="1 2">
    <name type="scientific">Drouetiella hepatica Uher 2000/2452</name>
    <dbReference type="NCBI Taxonomy" id="904376"/>
    <lineage>
        <taxon>Bacteria</taxon>
        <taxon>Bacillati</taxon>
        <taxon>Cyanobacteriota</taxon>
        <taxon>Cyanophyceae</taxon>
        <taxon>Oculatellales</taxon>
        <taxon>Oculatellaceae</taxon>
        <taxon>Drouetiella</taxon>
    </lineage>
</organism>
<proteinExistence type="predicted"/>
<comment type="caution">
    <text evidence="1">The sequence shown here is derived from an EMBL/GenBank/DDBJ whole genome shotgun (WGS) entry which is preliminary data.</text>
</comment>